<dbReference type="PANTHER" id="PTHR43725:SF47">
    <property type="entry name" value="UDP-GLUCOSE 4-EPIMERASE"/>
    <property type="match status" value="1"/>
</dbReference>
<gene>
    <name evidence="11" type="primary">galE</name>
    <name evidence="11" type="ORF">M6D89_16755</name>
</gene>
<dbReference type="PANTHER" id="PTHR43725">
    <property type="entry name" value="UDP-GLUCOSE 4-EPIMERASE"/>
    <property type="match status" value="1"/>
</dbReference>
<dbReference type="AlphaFoldDB" id="A0A9X2KV91"/>
<evidence type="ECO:0000256" key="6">
    <source>
        <dbReference type="ARBA" id="ARBA00018569"/>
    </source>
</evidence>
<organism evidence="11 12">
    <name type="scientific">Gilvimarinus xylanilyticus</name>
    <dbReference type="NCBI Taxonomy" id="2944139"/>
    <lineage>
        <taxon>Bacteria</taxon>
        <taxon>Pseudomonadati</taxon>
        <taxon>Pseudomonadota</taxon>
        <taxon>Gammaproteobacteria</taxon>
        <taxon>Cellvibrionales</taxon>
        <taxon>Cellvibrionaceae</taxon>
        <taxon>Gilvimarinus</taxon>
    </lineage>
</organism>
<dbReference type="NCBIfam" id="NF007956">
    <property type="entry name" value="PRK10675.1"/>
    <property type="match status" value="1"/>
</dbReference>
<dbReference type="InterPro" id="IPR036291">
    <property type="entry name" value="NAD(P)-bd_dom_sf"/>
</dbReference>
<comment type="caution">
    <text evidence="11">The sequence shown here is derived from an EMBL/GenBank/DDBJ whole genome shotgun (WGS) entry which is preliminary data.</text>
</comment>
<evidence type="ECO:0000259" key="10">
    <source>
        <dbReference type="Pfam" id="PF16363"/>
    </source>
</evidence>
<evidence type="ECO:0000256" key="5">
    <source>
        <dbReference type="ARBA" id="ARBA00013189"/>
    </source>
</evidence>
<evidence type="ECO:0000256" key="1">
    <source>
        <dbReference type="ARBA" id="ARBA00000083"/>
    </source>
</evidence>
<dbReference type="EMBL" id="JAMFTH010000008">
    <property type="protein sequence ID" value="MCP8900957.1"/>
    <property type="molecule type" value="Genomic_DNA"/>
</dbReference>
<dbReference type="SUPFAM" id="SSF51735">
    <property type="entry name" value="NAD(P)-binding Rossmann-fold domains"/>
    <property type="match status" value="1"/>
</dbReference>
<keyword evidence="12" id="KW-1185">Reference proteome</keyword>
<dbReference type="CDD" id="cd05247">
    <property type="entry name" value="UDP_G4E_1_SDR_e"/>
    <property type="match status" value="1"/>
</dbReference>
<dbReference type="RefSeq" id="WP_253969242.1">
    <property type="nucleotide sequence ID" value="NZ_JAMFTH010000008.1"/>
</dbReference>
<keyword evidence="7 9" id="KW-0520">NAD</keyword>
<comment type="catalytic activity">
    <reaction evidence="1 9">
        <text>UDP-alpha-D-glucose = UDP-alpha-D-galactose</text>
        <dbReference type="Rhea" id="RHEA:22168"/>
        <dbReference type="ChEBI" id="CHEBI:58885"/>
        <dbReference type="ChEBI" id="CHEBI:66914"/>
        <dbReference type="EC" id="5.1.3.2"/>
    </reaction>
</comment>
<evidence type="ECO:0000256" key="4">
    <source>
        <dbReference type="ARBA" id="ARBA00007637"/>
    </source>
</evidence>
<comment type="similarity">
    <text evidence="4 9">Belongs to the NAD(P)-dependent epimerase/dehydratase family.</text>
</comment>
<keyword evidence="9" id="KW-0119">Carbohydrate metabolism</keyword>
<evidence type="ECO:0000256" key="7">
    <source>
        <dbReference type="ARBA" id="ARBA00023027"/>
    </source>
</evidence>
<protein>
    <recommendedName>
        <fullName evidence="6 9">UDP-glucose 4-epimerase</fullName>
        <ecNumber evidence="5 9">5.1.3.2</ecNumber>
    </recommendedName>
</protein>
<comment type="cofactor">
    <cofactor evidence="2 9">
        <name>NAD(+)</name>
        <dbReference type="ChEBI" id="CHEBI:57540"/>
    </cofactor>
</comment>
<dbReference type="Pfam" id="PF16363">
    <property type="entry name" value="GDP_Man_Dehyd"/>
    <property type="match status" value="1"/>
</dbReference>
<feature type="domain" description="NAD(P)-binding" evidence="10">
    <location>
        <begin position="4"/>
        <end position="323"/>
    </location>
</feature>
<evidence type="ECO:0000256" key="9">
    <source>
        <dbReference type="RuleBase" id="RU366046"/>
    </source>
</evidence>
<dbReference type="Proteomes" id="UP001139319">
    <property type="component" value="Unassembled WGS sequence"/>
</dbReference>
<evidence type="ECO:0000256" key="3">
    <source>
        <dbReference type="ARBA" id="ARBA00004947"/>
    </source>
</evidence>
<dbReference type="GO" id="GO:0006012">
    <property type="term" value="P:galactose metabolic process"/>
    <property type="evidence" value="ECO:0007669"/>
    <property type="project" value="InterPro"/>
</dbReference>
<accession>A0A9X2KV91</accession>
<comment type="subunit">
    <text evidence="9">Homodimer.</text>
</comment>
<keyword evidence="8 9" id="KW-0413">Isomerase</keyword>
<dbReference type="InterPro" id="IPR016040">
    <property type="entry name" value="NAD(P)-bd_dom"/>
</dbReference>
<dbReference type="Gene3D" id="3.90.25.10">
    <property type="entry name" value="UDP-galactose 4-epimerase, domain 1"/>
    <property type="match status" value="1"/>
</dbReference>
<dbReference type="GO" id="GO:0003978">
    <property type="term" value="F:UDP-glucose 4-epimerase activity"/>
    <property type="evidence" value="ECO:0007669"/>
    <property type="project" value="UniProtKB-UniRule"/>
</dbReference>
<reference evidence="11" key="2">
    <citation type="submission" date="2023-01" db="EMBL/GenBank/DDBJ databases">
        <title>Gilvimarinus xylanilyticus HB14 isolated from Caulerpa lentillifera aquaculture base in Hainan, China.</title>
        <authorList>
            <person name="Zhang Y.-J."/>
        </authorList>
    </citation>
    <scope>NUCLEOTIDE SEQUENCE</scope>
    <source>
        <strain evidence="11">HB14</strain>
    </source>
</reference>
<name>A0A9X2KV91_9GAMM</name>
<evidence type="ECO:0000313" key="11">
    <source>
        <dbReference type="EMBL" id="MCP8900957.1"/>
    </source>
</evidence>
<evidence type="ECO:0000313" key="12">
    <source>
        <dbReference type="Proteomes" id="UP001139319"/>
    </source>
</evidence>
<dbReference type="EC" id="5.1.3.2" evidence="5 9"/>
<sequence length="336" mass="36389">MKVLVTGGAGYIGSHTCLELLASGHDLVILDNFVNSKPGVIGRLEQLSGSEVPCVQGDVRDPEALDQVFTAHEFDAVIHFAGLKAVGESNEKPLEYYDVNLCGSRELAAAMGRHGVNCLVFSSSATVYGNPETVPIREDFPLSATNPYGRTKLMVETLLADVAAANSHLSVVLLRYFNPAGAHESGLIGEDPNGIPNNLMPFIAQVAIGKRESLSIFGDDYPTPDGTGVRDYIHVLDLAAGHVAALEKLAARPGVHRFNLGTGRGCSVLDMVRAFEAASGRAIDYRIKPRRPGDVAECWADATKAERELDWRAQRSIEQMTADLWRWQSSNPEGYR</sequence>
<dbReference type="Gene3D" id="3.40.50.720">
    <property type="entry name" value="NAD(P)-binding Rossmann-like Domain"/>
    <property type="match status" value="1"/>
</dbReference>
<comment type="pathway">
    <text evidence="3 9">Carbohydrate metabolism; galactose metabolism.</text>
</comment>
<dbReference type="GO" id="GO:0005829">
    <property type="term" value="C:cytosol"/>
    <property type="evidence" value="ECO:0007669"/>
    <property type="project" value="TreeGrafter"/>
</dbReference>
<dbReference type="NCBIfam" id="TIGR01179">
    <property type="entry name" value="galE"/>
    <property type="match status" value="1"/>
</dbReference>
<reference evidence="11" key="1">
    <citation type="submission" date="2022-05" db="EMBL/GenBank/DDBJ databases">
        <authorList>
            <person name="Sun H.-N."/>
        </authorList>
    </citation>
    <scope>NUCLEOTIDE SEQUENCE</scope>
    <source>
        <strain evidence="11">HB14</strain>
    </source>
</reference>
<evidence type="ECO:0000256" key="2">
    <source>
        <dbReference type="ARBA" id="ARBA00001911"/>
    </source>
</evidence>
<evidence type="ECO:0000256" key="8">
    <source>
        <dbReference type="ARBA" id="ARBA00023235"/>
    </source>
</evidence>
<dbReference type="InterPro" id="IPR005886">
    <property type="entry name" value="UDP_G4E"/>
</dbReference>
<proteinExistence type="inferred from homology"/>